<name>A0A1G2D2Q5_9BACT</name>
<accession>A0A1G2D2Q5</accession>
<evidence type="ECO:0000313" key="2">
    <source>
        <dbReference type="Proteomes" id="UP000177996"/>
    </source>
</evidence>
<dbReference type="STRING" id="1798661.A3D65_01825"/>
<reference evidence="1 2" key="1">
    <citation type="journal article" date="2016" name="Nat. Commun.">
        <title>Thousands of microbial genomes shed light on interconnected biogeochemical processes in an aquifer system.</title>
        <authorList>
            <person name="Anantharaman K."/>
            <person name="Brown C.T."/>
            <person name="Hug L.A."/>
            <person name="Sharon I."/>
            <person name="Castelle C.J."/>
            <person name="Probst A.J."/>
            <person name="Thomas B.C."/>
            <person name="Singh A."/>
            <person name="Wilkins M.J."/>
            <person name="Karaoz U."/>
            <person name="Brodie E.L."/>
            <person name="Williams K.H."/>
            <person name="Hubbard S.S."/>
            <person name="Banfield J.F."/>
        </authorList>
    </citation>
    <scope>NUCLEOTIDE SEQUENCE [LARGE SCALE GENOMIC DNA]</scope>
</reference>
<evidence type="ECO:0000313" key="1">
    <source>
        <dbReference type="EMBL" id="OGZ07250.1"/>
    </source>
</evidence>
<comment type="caution">
    <text evidence="1">The sequence shown here is derived from an EMBL/GenBank/DDBJ whole genome shotgun (WGS) entry which is preliminary data.</text>
</comment>
<dbReference type="EMBL" id="MHLL01000064">
    <property type="protein sequence ID" value="OGZ07250.1"/>
    <property type="molecule type" value="Genomic_DNA"/>
</dbReference>
<organism evidence="1 2">
    <name type="scientific">Candidatus Lloydbacteria bacterium RIFCSPHIGHO2_02_FULL_50_13</name>
    <dbReference type="NCBI Taxonomy" id="1798661"/>
    <lineage>
        <taxon>Bacteria</taxon>
        <taxon>Candidatus Lloydiibacteriota</taxon>
    </lineage>
</organism>
<dbReference type="Proteomes" id="UP000177996">
    <property type="component" value="Unassembled WGS sequence"/>
</dbReference>
<sequence>MFPVARTMRITLYVGLQSGLNPCNNDSPSSKRYLEQLLRPFIERISPRMLFVSPVVVTYGSEVLLNVEINFSGCCPDGTENLLSMALEENIQSSALVRDGTVQTSLGLHW</sequence>
<dbReference type="AlphaFoldDB" id="A0A1G2D2Q5"/>
<proteinExistence type="predicted"/>
<gene>
    <name evidence="1" type="ORF">A3D65_01825</name>
</gene>
<protein>
    <submittedName>
        <fullName evidence="1">Uncharacterized protein</fullName>
    </submittedName>
</protein>